<dbReference type="AlphaFoldDB" id="A0ABD5P3W3"/>
<dbReference type="EMBL" id="JBHSDJ010000129">
    <property type="protein sequence ID" value="MFC4248969.1"/>
    <property type="molecule type" value="Genomic_DNA"/>
</dbReference>
<evidence type="ECO:0000259" key="2">
    <source>
        <dbReference type="Pfam" id="PF00582"/>
    </source>
</evidence>
<gene>
    <name evidence="3" type="ORF">ACFOZ7_18910</name>
</gene>
<comment type="caution">
    <text evidence="3">The sequence shown here is derived from an EMBL/GenBank/DDBJ whole genome shotgun (WGS) entry which is preliminary data.</text>
</comment>
<dbReference type="InterPro" id="IPR006015">
    <property type="entry name" value="Universal_stress_UspA"/>
</dbReference>
<dbReference type="Proteomes" id="UP001595821">
    <property type="component" value="Unassembled WGS sequence"/>
</dbReference>
<accession>A0ABD5P3W3</accession>
<dbReference type="RefSeq" id="WP_246971790.1">
    <property type="nucleotide sequence ID" value="NZ_CP095397.1"/>
</dbReference>
<dbReference type="PRINTS" id="PR01438">
    <property type="entry name" value="UNVRSLSTRESS"/>
</dbReference>
<evidence type="ECO:0000256" key="1">
    <source>
        <dbReference type="ARBA" id="ARBA00008791"/>
    </source>
</evidence>
<protein>
    <submittedName>
        <fullName evidence="3">Universal stress protein</fullName>
    </submittedName>
</protein>
<sequence length="138" mass="14607">MDILVALDDSEPAWDALEYALSEYPAADLTLLHVVNPYDVGYGEAAHFGAGTVVDEKCDEADELFETASERAADHEGSVTTETVVGAPAREVVDYAAENAIDHVIVGSHGRSGVSRVLLGSVAETVTRRAPVPVTVVR</sequence>
<dbReference type="CDD" id="cd00293">
    <property type="entry name" value="USP-like"/>
    <property type="match status" value="1"/>
</dbReference>
<dbReference type="SUPFAM" id="SSF52402">
    <property type="entry name" value="Adenine nucleotide alpha hydrolases-like"/>
    <property type="match status" value="1"/>
</dbReference>
<organism evidence="3 4">
    <name type="scientific">Natribaculum luteum</name>
    <dbReference type="NCBI Taxonomy" id="1586232"/>
    <lineage>
        <taxon>Archaea</taxon>
        <taxon>Methanobacteriati</taxon>
        <taxon>Methanobacteriota</taxon>
        <taxon>Stenosarchaea group</taxon>
        <taxon>Halobacteria</taxon>
        <taxon>Halobacteriales</taxon>
        <taxon>Natrialbaceae</taxon>
        <taxon>Natribaculum</taxon>
    </lineage>
</organism>
<dbReference type="PANTHER" id="PTHR46268:SF24">
    <property type="entry name" value="UNIVERSAL STRESS PROTEIN"/>
    <property type="match status" value="1"/>
</dbReference>
<dbReference type="Gene3D" id="3.40.50.620">
    <property type="entry name" value="HUPs"/>
    <property type="match status" value="1"/>
</dbReference>
<name>A0ABD5P3W3_9EURY</name>
<dbReference type="InterPro" id="IPR014729">
    <property type="entry name" value="Rossmann-like_a/b/a_fold"/>
</dbReference>
<comment type="similarity">
    <text evidence="1">Belongs to the universal stress protein A family.</text>
</comment>
<dbReference type="Pfam" id="PF00582">
    <property type="entry name" value="Usp"/>
    <property type="match status" value="1"/>
</dbReference>
<feature type="domain" description="UspA" evidence="2">
    <location>
        <begin position="2"/>
        <end position="138"/>
    </location>
</feature>
<dbReference type="PANTHER" id="PTHR46268">
    <property type="entry name" value="STRESS RESPONSE PROTEIN NHAX"/>
    <property type="match status" value="1"/>
</dbReference>
<evidence type="ECO:0000313" key="4">
    <source>
        <dbReference type="Proteomes" id="UP001595821"/>
    </source>
</evidence>
<evidence type="ECO:0000313" key="3">
    <source>
        <dbReference type="EMBL" id="MFC4248969.1"/>
    </source>
</evidence>
<reference evidence="3 4" key="1">
    <citation type="journal article" date="2014" name="Int. J. Syst. Evol. Microbiol.">
        <title>Complete genome sequence of Corynebacterium casei LMG S-19264T (=DSM 44701T), isolated from a smear-ripened cheese.</title>
        <authorList>
            <consortium name="US DOE Joint Genome Institute (JGI-PGF)"/>
            <person name="Walter F."/>
            <person name="Albersmeier A."/>
            <person name="Kalinowski J."/>
            <person name="Ruckert C."/>
        </authorList>
    </citation>
    <scope>NUCLEOTIDE SEQUENCE [LARGE SCALE GENOMIC DNA]</scope>
    <source>
        <strain evidence="3 4">IBRC-M 10912</strain>
    </source>
</reference>
<dbReference type="GeneID" id="71852602"/>
<proteinExistence type="inferred from homology"/>
<dbReference type="InterPro" id="IPR006016">
    <property type="entry name" value="UspA"/>
</dbReference>